<dbReference type="SUPFAM" id="SSF51735">
    <property type="entry name" value="NAD(P)-binding Rossmann-fold domains"/>
    <property type="match status" value="1"/>
</dbReference>
<dbReference type="GO" id="GO:0008270">
    <property type="term" value="F:zinc ion binding"/>
    <property type="evidence" value="ECO:0007669"/>
    <property type="project" value="InterPro"/>
</dbReference>
<keyword evidence="3 5" id="KW-0862">Zinc</keyword>
<reference evidence="7" key="1">
    <citation type="submission" date="2020-04" db="EMBL/GenBank/DDBJ databases">
        <authorList>
            <person name="Zhang T."/>
        </authorList>
    </citation>
    <scope>NUCLEOTIDE SEQUENCE</scope>
    <source>
        <strain evidence="7">HKST-UBA13</strain>
    </source>
</reference>
<dbReference type="Pfam" id="PF08240">
    <property type="entry name" value="ADH_N"/>
    <property type="match status" value="1"/>
</dbReference>
<evidence type="ECO:0000256" key="4">
    <source>
        <dbReference type="ARBA" id="ARBA00023002"/>
    </source>
</evidence>
<dbReference type="FunFam" id="3.40.50.720:FF:000022">
    <property type="entry name" value="Cinnamyl alcohol dehydrogenase"/>
    <property type="match status" value="1"/>
</dbReference>
<organism evidence="7 8">
    <name type="scientific">Candidatus Dojkabacteria bacterium</name>
    <dbReference type="NCBI Taxonomy" id="2099670"/>
    <lineage>
        <taxon>Bacteria</taxon>
        <taxon>Candidatus Dojkabacteria</taxon>
    </lineage>
</organism>
<comment type="cofactor">
    <cofactor evidence="1 5">
        <name>Zn(2+)</name>
        <dbReference type="ChEBI" id="CHEBI:29105"/>
    </cofactor>
</comment>
<gene>
    <name evidence="7" type="ORF">KC678_00355</name>
</gene>
<dbReference type="SMART" id="SM00829">
    <property type="entry name" value="PKS_ER"/>
    <property type="match status" value="1"/>
</dbReference>
<evidence type="ECO:0000256" key="2">
    <source>
        <dbReference type="ARBA" id="ARBA00022723"/>
    </source>
</evidence>
<evidence type="ECO:0000259" key="6">
    <source>
        <dbReference type="SMART" id="SM00829"/>
    </source>
</evidence>
<comment type="similarity">
    <text evidence="5">Belongs to the zinc-containing alcohol dehydrogenase family.</text>
</comment>
<dbReference type="PROSITE" id="PS00065">
    <property type="entry name" value="D_2_HYDROXYACID_DH_1"/>
    <property type="match status" value="1"/>
</dbReference>
<dbReference type="AlphaFoldDB" id="A0A955I896"/>
<dbReference type="InterPro" id="IPR011032">
    <property type="entry name" value="GroES-like_sf"/>
</dbReference>
<sequence length="336" mass="36913">MKVKAYAAKSAGAKLEPIEFEMDAPELNEIIIKVTHCGICHTDIHYIDNDWEETEYPFIPGHEVVGIVDEVGSDVSDFQKEDVVGLGWQIGNCRECAACTKGLENCCVNMEDGYSTCVGRPGGFAEYIKVPTDYVFHLPKDIDSASIAPMMCGGITTYNPFKLYEVKPGMKVGVVGIGGLGHFAIKFAKGMGCEVYAFSSSPEKEEETKKIGADYFVTDISDENLTRKLYFIISTVPADIDWNRYIEILSPGGTLAVVGVANNISIEAGPLIMEEKRIGGGSIGSRERIKEMLTFVNEKNINTEYELFPIDNVNGAIEKIKSGKIRYRAVLDLSTI</sequence>
<evidence type="ECO:0000256" key="3">
    <source>
        <dbReference type="ARBA" id="ARBA00022833"/>
    </source>
</evidence>
<dbReference type="InterPro" id="IPR036291">
    <property type="entry name" value="NAD(P)-bd_dom_sf"/>
</dbReference>
<dbReference type="InterPro" id="IPR013154">
    <property type="entry name" value="ADH-like_N"/>
</dbReference>
<proteinExistence type="inferred from homology"/>
<dbReference type="Proteomes" id="UP000775877">
    <property type="component" value="Unassembled WGS sequence"/>
</dbReference>
<keyword evidence="2 5" id="KW-0479">Metal-binding</keyword>
<evidence type="ECO:0000256" key="5">
    <source>
        <dbReference type="RuleBase" id="RU361277"/>
    </source>
</evidence>
<name>A0A955I896_9BACT</name>
<dbReference type="Gene3D" id="3.40.50.720">
    <property type="entry name" value="NAD(P)-binding Rossmann-like Domain"/>
    <property type="match status" value="1"/>
</dbReference>
<dbReference type="PROSITE" id="PS00059">
    <property type="entry name" value="ADH_ZINC"/>
    <property type="match status" value="1"/>
</dbReference>
<dbReference type="SUPFAM" id="SSF50129">
    <property type="entry name" value="GroES-like"/>
    <property type="match status" value="1"/>
</dbReference>
<dbReference type="InterPro" id="IPR047109">
    <property type="entry name" value="CAD-like"/>
</dbReference>
<dbReference type="InterPro" id="IPR013149">
    <property type="entry name" value="ADH-like_C"/>
</dbReference>
<accession>A0A955I896</accession>
<dbReference type="CDD" id="cd05283">
    <property type="entry name" value="CAD1"/>
    <property type="match status" value="1"/>
</dbReference>
<dbReference type="Gene3D" id="3.90.180.10">
    <property type="entry name" value="Medium-chain alcohol dehydrogenases, catalytic domain"/>
    <property type="match status" value="1"/>
</dbReference>
<dbReference type="GO" id="GO:0008106">
    <property type="term" value="F:alcohol dehydrogenase (NADP+) activity"/>
    <property type="evidence" value="ECO:0007669"/>
    <property type="project" value="UniProtKB-ARBA"/>
</dbReference>
<evidence type="ECO:0000313" key="8">
    <source>
        <dbReference type="Proteomes" id="UP000775877"/>
    </source>
</evidence>
<feature type="domain" description="Enoyl reductase (ER)" evidence="6">
    <location>
        <begin position="12"/>
        <end position="331"/>
    </location>
</feature>
<evidence type="ECO:0000256" key="1">
    <source>
        <dbReference type="ARBA" id="ARBA00001947"/>
    </source>
</evidence>
<reference evidence="7" key="2">
    <citation type="journal article" date="2021" name="Microbiome">
        <title>Successional dynamics and alternative stable states in a saline activated sludge microbial community over 9 years.</title>
        <authorList>
            <person name="Wang Y."/>
            <person name="Ye J."/>
            <person name="Ju F."/>
            <person name="Liu L."/>
            <person name="Boyd J.A."/>
            <person name="Deng Y."/>
            <person name="Parks D.H."/>
            <person name="Jiang X."/>
            <person name="Yin X."/>
            <person name="Woodcroft B.J."/>
            <person name="Tyson G.W."/>
            <person name="Hugenholtz P."/>
            <person name="Polz M.F."/>
            <person name="Zhang T."/>
        </authorList>
    </citation>
    <scope>NUCLEOTIDE SEQUENCE</scope>
    <source>
        <strain evidence="7">HKST-UBA13</strain>
    </source>
</reference>
<dbReference type="PANTHER" id="PTHR42683">
    <property type="entry name" value="ALDEHYDE REDUCTASE"/>
    <property type="match status" value="1"/>
</dbReference>
<dbReference type="InterPro" id="IPR002328">
    <property type="entry name" value="ADH_Zn_CS"/>
</dbReference>
<comment type="caution">
    <text evidence="7">The sequence shown here is derived from an EMBL/GenBank/DDBJ whole genome shotgun (WGS) entry which is preliminary data.</text>
</comment>
<keyword evidence="4" id="KW-0560">Oxidoreductase</keyword>
<dbReference type="EMBL" id="JAGQLJ010000005">
    <property type="protein sequence ID" value="MCA9380700.1"/>
    <property type="molecule type" value="Genomic_DNA"/>
</dbReference>
<dbReference type="Pfam" id="PF00107">
    <property type="entry name" value="ADH_zinc_N"/>
    <property type="match status" value="1"/>
</dbReference>
<evidence type="ECO:0000313" key="7">
    <source>
        <dbReference type="EMBL" id="MCA9380700.1"/>
    </source>
</evidence>
<dbReference type="InterPro" id="IPR020843">
    <property type="entry name" value="ER"/>
</dbReference>
<protein>
    <submittedName>
        <fullName evidence="7">NAD(P)-dependent alcohol dehydrogenase</fullName>
    </submittedName>
</protein>
<dbReference type="InterPro" id="IPR029752">
    <property type="entry name" value="D-isomer_DH_CS1"/>
</dbReference>